<reference evidence="2 3" key="1">
    <citation type="submission" date="2019-03" db="EMBL/GenBank/DDBJ databases">
        <title>Genomic Encyclopedia of Type Strains, Phase IV (KMG-IV): sequencing the most valuable type-strain genomes for metagenomic binning, comparative biology and taxonomic classification.</title>
        <authorList>
            <person name="Goeker M."/>
        </authorList>
    </citation>
    <scope>NUCLEOTIDE SEQUENCE [LARGE SCALE GENOMIC DNA]</scope>
    <source>
        <strain evidence="2 3">DSM 100451</strain>
    </source>
</reference>
<evidence type="ECO:0000313" key="2">
    <source>
        <dbReference type="EMBL" id="TCL59099.1"/>
    </source>
</evidence>
<dbReference type="Gene3D" id="2.40.160.200">
    <property type="entry name" value="LURP1-related"/>
    <property type="match status" value="1"/>
</dbReference>
<dbReference type="OrthoDB" id="652307at2"/>
<dbReference type="InterPro" id="IPR007612">
    <property type="entry name" value="LOR"/>
</dbReference>
<dbReference type="AlphaFoldDB" id="A0A4R1R1A2"/>
<protein>
    <submittedName>
        <fullName evidence="2">Uncharacterized protein YxjI</fullName>
    </submittedName>
</protein>
<comment type="similarity">
    <text evidence="1">Belongs to the LOR family.</text>
</comment>
<evidence type="ECO:0000256" key="1">
    <source>
        <dbReference type="ARBA" id="ARBA00005437"/>
    </source>
</evidence>
<dbReference type="STRING" id="1650663.GCA_001486665_03283"/>
<gene>
    <name evidence="2" type="ORF">EDD77_10612</name>
</gene>
<organism evidence="2 3">
    <name type="scientific">Allofournierella massiliensis</name>
    <dbReference type="NCBI Taxonomy" id="1650663"/>
    <lineage>
        <taxon>Bacteria</taxon>
        <taxon>Bacillati</taxon>
        <taxon>Bacillota</taxon>
        <taxon>Clostridia</taxon>
        <taxon>Eubacteriales</taxon>
        <taxon>Oscillospiraceae</taxon>
        <taxon>Allofournierella</taxon>
    </lineage>
</organism>
<comment type="caution">
    <text evidence="2">The sequence shown here is derived from an EMBL/GenBank/DDBJ whole genome shotgun (WGS) entry which is preliminary data.</text>
</comment>
<dbReference type="InterPro" id="IPR038595">
    <property type="entry name" value="LOR_sf"/>
</dbReference>
<name>A0A4R1R1A2_9FIRM</name>
<proteinExistence type="inferred from homology"/>
<dbReference type="InterPro" id="IPR025659">
    <property type="entry name" value="Tubby-like_C"/>
</dbReference>
<dbReference type="EMBL" id="SLUM01000006">
    <property type="protein sequence ID" value="TCL59099.1"/>
    <property type="molecule type" value="Genomic_DNA"/>
</dbReference>
<dbReference type="Pfam" id="PF04525">
    <property type="entry name" value="LOR"/>
    <property type="match status" value="1"/>
</dbReference>
<evidence type="ECO:0000313" key="3">
    <source>
        <dbReference type="Proteomes" id="UP000295184"/>
    </source>
</evidence>
<sequence length="157" mass="18281">MKLLFKQRLFSWLDSYDIYNEYGETAFTVEGKLAWGHKLEVLDPSGRHLGTVKEEVLTFLPRFALYLGEEYIGQIKKELTFFKPRFTLDCRDWQVSGDWLEWDYQVTDGQGRTVMTASKELFHWTDTYVMDIERDEDALLCLMIVLAIDAAKCSGGD</sequence>
<dbReference type="Proteomes" id="UP000295184">
    <property type="component" value="Unassembled WGS sequence"/>
</dbReference>
<accession>A0A4R1R1A2</accession>
<dbReference type="SUPFAM" id="SSF54518">
    <property type="entry name" value="Tubby C-terminal domain-like"/>
    <property type="match status" value="1"/>
</dbReference>
<dbReference type="GeneID" id="97379654"/>
<dbReference type="RefSeq" id="WP_058966795.1">
    <property type="nucleotide sequence ID" value="NZ_CABKVM010000019.1"/>
</dbReference>